<dbReference type="InterPro" id="IPR059226">
    <property type="entry name" value="Choice_anch_Q_dom"/>
</dbReference>
<dbReference type="InterPro" id="IPR012334">
    <property type="entry name" value="Pectin_lyas_fold"/>
</dbReference>
<dbReference type="SMART" id="SM00089">
    <property type="entry name" value="PKD"/>
    <property type="match status" value="8"/>
</dbReference>
<dbReference type="InterPro" id="IPR026444">
    <property type="entry name" value="Secre_tail"/>
</dbReference>
<dbReference type="GO" id="GO:0016787">
    <property type="term" value="F:hydrolase activity"/>
    <property type="evidence" value="ECO:0007669"/>
    <property type="project" value="UniProtKB-KW"/>
</dbReference>
<evidence type="ECO:0000256" key="3">
    <source>
        <dbReference type="ARBA" id="ARBA00022989"/>
    </source>
</evidence>
<dbReference type="Pfam" id="PF13229">
    <property type="entry name" value="Beta_helix"/>
    <property type="match status" value="1"/>
</dbReference>
<dbReference type="InterPro" id="IPR003961">
    <property type="entry name" value="FN3_dom"/>
</dbReference>
<dbReference type="NCBIfam" id="NF041518">
    <property type="entry name" value="choice_anch_Q"/>
    <property type="match status" value="1"/>
</dbReference>
<dbReference type="CDD" id="cd00146">
    <property type="entry name" value="PKD"/>
    <property type="match status" value="6"/>
</dbReference>
<reference evidence="9" key="1">
    <citation type="submission" date="2016-10" db="EMBL/GenBank/DDBJ databases">
        <authorList>
            <person name="Varghese N."/>
            <person name="Submissions S."/>
        </authorList>
    </citation>
    <scope>NUCLEOTIDE SEQUENCE [LARGE SCALE GENOMIC DNA]</scope>
    <source>
        <strain evidence="9">DSM 23920</strain>
    </source>
</reference>
<evidence type="ECO:0000313" key="8">
    <source>
        <dbReference type="EMBL" id="SEA57830.1"/>
    </source>
</evidence>
<evidence type="ECO:0000256" key="6">
    <source>
        <dbReference type="SAM" id="SignalP"/>
    </source>
</evidence>
<evidence type="ECO:0000259" key="7">
    <source>
        <dbReference type="PROSITE" id="PS50093"/>
    </source>
</evidence>
<evidence type="ECO:0000256" key="4">
    <source>
        <dbReference type="ARBA" id="ARBA00023136"/>
    </source>
</evidence>
<dbReference type="InterPro" id="IPR013783">
    <property type="entry name" value="Ig-like_fold"/>
</dbReference>
<dbReference type="InterPro" id="IPR011050">
    <property type="entry name" value="Pectin_lyase_fold/virulence"/>
</dbReference>
<feature type="signal peptide" evidence="6">
    <location>
        <begin position="1"/>
        <end position="26"/>
    </location>
</feature>
<dbReference type="Pfam" id="PF02230">
    <property type="entry name" value="Abhydrolase_2"/>
    <property type="match status" value="1"/>
</dbReference>
<dbReference type="PROSITE" id="PS50093">
    <property type="entry name" value="PKD"/>
    <property type="match status" value="3"/>
</dbReference>
<dbReference type="NCBIfam" id="TIGR04183">
    <property type="entry name" value="Por_Secre_tail"/>
    <property type="match status" value="1"/>
</dbReference>
<keyword evidence="3" id="KW-1133">Transmembrane helix</keyword>
<dbReference type="STRING" id="408074.SAMN05660909_02531"/>
<dbReference type="PANTHER" id="PTHR46182:SF2">
    <property type="entry name" value="FI19480P1"/>
    <property type="match status" value="1"/>
</dbReference>
<dbReference type="SMART" id="SM00060">
    <property type="entry name" value="FN3"/>
    <property type="match status" value="5"/>
</dbReference>
<dbReference type="InterPro" id="IPR029058">
    <property type="entry name" value="AB_hydrolase_fold"/>
</dbReference>
<dbReference type="GO" id="GO:0016020">
    <property type="term" value="C:membrane"/>
    <property type="evidence" value="ECO:0007669"/>
    <property type="project" value="UniProtKB-SubCell"/>
</dbReference>
<comment type="subcellular location">
    <subcellularLocation>
        <location evidence="1">Membrane</location>
    </subcellularLocation>
</comment>
<dbReference type="InterPro" id="IPR000601">
    <property type="entry name" value="PKD_dom"/>
</dbReference>
<keyword evidence="2" id="KW-0812">Transmembrane</keyword>
<dbReference type="InterPro" id="IPR022409">
    <property type="entry name" value="PKD/Chitinase_dom"/>
</dbReference>
<dbReference type="OrthoDB" id="9805017at2"/>
<dbReference type="PANTHER" id="PTHR46182">
    <property type="entry name" value="FI19480P1"/>
    <property type="match status" value="1"/>
</dbReference>
<dbReference type="InterPro" id="IPR006626">
    <property type="entry name" value="PbH1"/>
</dbReference>
<keyword evidence="5" id="KW-0325">Glycoprotein</keyword>
<sequence>MKQFYTPVRLLLAYLITLFITIPALAQQVPVTLPPNTVNNVAGYYEALQQGYNDNTSKTYPLIVFMHGVGELQYDADNKPPRPMSVVLRNGIPNLIERNLFPASFSYKGQDFSFIVISPQFIRWPGADDANKLVAYLKTKYRIDENRIYITGLSMGGGVAWGAISENAEKAKQYAAAAMVCGAYNPNDRPELAGVIAANNTPVWAFHNRTDPTVDPNFSITWVKKINSSVPAPNPLAKLTLFQQDGHNAWDSAYNPKYKDPVTGLNVYEWMLSYSKGATVPPPPTGNKKIIVKPSSNGNQIYYNDAMNQLKVSPGDTLCIPAGDYDYIQFGKLAGTADKPIVIMNCGGLVRVGVNSTATAASFVFSTCSYFKLEGTGDPSLKYGFDINGTNKQGEKMFGLFFGDGTTDMEVHHAFVHDASMFVQAKTLQSCSHPEWWEASFVMRNVKIHDLLCRNSTWEGFYIGNTHYLYTNGGCTDMKSHHIENLEVYNNDLENMGSDGIQIAMADLGDNKVYNNRVVNYAIARNGPHGYGIMSGGGSTLKIYNNRIDKGYNPGIQIFGSGINYVYNNVVSNITYEGINVIDKLVFQPATGYIYNNTVYNTGSNGLKIYADLTTIGHKVYNNIVIAPGTQWDYPQSGYYIKGSTPVKFDFANNLSYKTPEEAGLADAAHGNFRLLSGSKAIDAGRDMSDMPMGKDLDNTSRPQNGKYDIGAYEYLTGSRKDPVANAGADIYISAPASSATLDGSGSTGTDGTITSWSWKMLSGPSGSAIADPGGKQTSLSGLVPGAYVYQLTVTDSNGKTASDEVSVFVLPGEPRLPVVKMPSNTTITLPNNSFQLDGSSSYDPDGVIVSYEWTKKSGPVAASIGDPTSANTTVSGLTEGVYVFELTVTNSAGTKASATVTVTVQDPASANKPPVANAGVNITITLPVNSVTLDGSASTDPDGTIASWSWAKVSGPASGNIVSATTAKTNVTNLIEGTYVYELTVTDNKGAKAAARVTVTVLPAPPNKAPIANAGSNITVTLPSNSATLDGTASKDQDGSIEKWSWVKLSGPNGGDITNAASSKTTITNLSVGTYVYQLTVTDNNNATSSATVKVTVLAPPNKPPVANAGSNITITLPVNTANLDGSASSDPDGSISKWSWVKVSGPAGGNISSAGSAKTAITGLQQGAYVYQLTVTDNSNESASATVTVTVLPEAPKNQPPVANAGADITITLPVNTTNLDGSASSDPDGSISKWSWVKVSGPAGGNISSAGSAKTAITGLQQGAYVYQLTVTDNSNESASATVTVTVLPEVPKNQPPVANAGADITITLPVNTASLNGSASSDPDGSIATWQWTKVSGPAGGAITAATSSTTSITGLVEGTYIYELKVADDKGATATARVTVTVLKAPVTGKPPVAVAGEDVVIDLPVNIAILDGGLSYDPDGTIVGWKWNQLSGPADANIIGGTNQVASAGGLKKGEYVFQLTVTDNDGMTGSATKRVTVKDPTDGHESQDSLKVSLYPNLLVGGAKARLVITNRELKTAQITIYNSQGVSVSVQQVPLTSGVYTTDISGAPLGNGIYYVEVRGDAGYKWVGRLVKM</sequence>
<accession>A0A1H4CBW7</accession>
<name>A0A1H4CBW7_9BACT</name>
<dbReference type="SUPFAM" id="SSF53474">
    <property type="entry name" value="alpha/beta-Hydrolases"/>
    <property type="match status" value="1"/>
</dbReference>
<dbReference type="RefSeq" id="WP_089762096.1">
    <property type="nucleotide sequence ID" value="NZ_BKAT01000007.1"/>
</dbReference>
<keyword evidence="8" id="KW-0378">Hydrolase</keyword>
<dbReference type="Proteomes" id="UP000199656">
    <property type="component" value="Unassembled WGS sequence"/>
</dbReference>
<dbReference type="SMART" id="SM00710">
    <property type="entry name" value="PbH1"/>
    <property type="match status" value="7"/>
</dbReference>
<dbReference type="InterPro" id="IPR003140">
    <property type="entry name" value="PLipase/COase/thioEstase"/>
</dbReference>
<keyword evidence="9" id="KW-1185">Reference proteome</keyword>
<dbReference type="Gene3D" id="3.40.50.1820">
    <property type="entry name" value="alpha/beta hydrolase"/>
    <property type="match status" value="1"/>
</dbReference>
<organism evidence="8 9">
    <name type="scientific">Chitinophaga terrae</name>
    <name type="common">ex Kim and Jung 2007</name>
    <dbReference type="NCBI Taxonomy" id="408074"/>
    <lineage>
        <taxon>Bacteria</taxon>
        <taxon>Pseudomonadati</taxon>
        <taxon>Bacteroidota</taxon>
        <taxon>Chitinophagia</taxon>
        <taxon>Chitinophagales</taxon>
        <taxon>Chitinophagaceae</taxon>
        <taxon>Chitinophaga</taxon>
    </lineage>
</organism>
<evidence type="ECO:0000256" key="1">
    <source>
        <dbReference type="ARBA" id="ARBA00004370"/>
    </source>
</evidence>
<dbReference type="SUPFAM" id="SSF49299">
    <property type="entry name" value="PKD domain"/>
    <property type="match status" value="8"/>
</dbReference>
<keyword evidence="4" id="KW-0472">Membrane</keyword>
<dbReference type="Gene3D" id="2.160.20.10">
    <property type="entry name" value="Single-stranded right-handed beta-helix, Pectin lyase-like"/>
    <property type="match status" value="1"/>
</dbReference>
<gene>
    <name evidence="8" type="ORF">SAMN05660909_02531</name>
</gene>
<protein>
    <submittedName>
        <fullName evidence="8">Alpha/beta hydrolase family protein</fullName>
    </submittedName>
</protein>
<feature type="domain" description="PKD" evidence="7">
    <location>
        <begin position="931"/>
        <end position="1002"/>
    </location>
</feature>
<feature type="chain" id="PRO_5011725400" evidence="6">
    <location>
        <begin position="27"/>
        <end position="1581"/>
    </location>
</feature>
<dbReference type="FunFam" id="2.60.40.10:FF:000061">
    <property type="entry name" value="Dyslexia-associated protein KIAA0319 homolog"/>
    <property type="match status" value="1"/>
</dbReference>
<dbReference type="FunFam" id="2.60.40.10:FF:000257">
    <property type="entry name" value="Dyslexia-associated protein KIAA0319-like"/>
    <property type="match status" value="3"/>
</dbReference>
<dbReference type="InterPro" id="IPR029865">
    <property type="entry name" value="KIAA0319-like"/>
</dbReference>
<feature type="domain" description="PKD" evidence="7">
    <location>
        <begin position="1316"/>
        <end position="1392"/>
    </location>
</feature>
<evidence type="ECO:0000313" key="9">
    <source>
        <dbReference type="Proteomes" id="UP000199656"/>
    </source>
</evidence>
<dbReference type="EMBL" id="FNRL01000010">
    <property type="protein sequence ID" value="SEA57830.1"/>
    <property type="molecule type" value="Genomic_DNA"/>
</dbReference>
<dbReference type="InterPro" id="IPR039448">
    <property type="entry name" value="Beta_helix"/>
</dbReference>
<dbReference type="GO" id="GO:0031410">
    <property type="term" value="C:cytoplasmic vesicle"/>
    <property type="evidence" value="ECO:0007669"/>
    <property type="project" value="TreeGrafter"/>
</dbReference>
<evidence type="ECO:0000256" key="5">
    <source>
        <dbReference type="ARBA" id="ARBA00023180"/>
    </source>
</evidence>
<keyword evidence="6" id="KW-0732">Signal</keyword>
<dbReference type="InterPro" id="IPR035986">
    <property type="entry name" value="PKD_dom_sf"/>
</dbReference>
<evidence type="ECO:0000256" key="2">
    <source>
        <dbReference type="ARBA" id="ARBA00022692"/>
    </source>
</evidence>
<dbReference type="Pfam" id="PF22352">
    <property type="entry name" value="K319L-like_PKD"/>
    <property type="match status" value="8"/>
</dbReference>
<dbReference type="SUPFAM" id="SSF51126">
    <property type="entry name" value="Pectin lyase-like"/>
    <property type="match status" value="1"/>
</dbReference>
<dbReference type="Gene3D" id="2.60.40.10">
    <property type="entry name" value="Immunoglobulins"/>
    <property type="match status" value="8"/>
</dbReference>
<proteinExistence type="predicted"/>
<feature type="domain" description="PKD" evidence="7">
    <location>
        <begin position="818"/>
        <end position="912"/>
    </location>
</feature>